<dbReference type="AlphaFoldDB" id="A0A7R8UDW0"/>
<dbReference type="Proteomes" id="UP000594454">
    <property type="component" value="Chromosome 1"/>
</dbReference>
<protein>
    <submittedName>
        <fullName evidence="3">Uncharacterized protein</fullName>
    </submittedName>
</protein>
<sequence>MLKFLCVLLIAVSITSGLPADDVPQKDLKIQQSVPSPAAQEPVPATSLKTDAEHAGDETLSGADNKDEKVMEDMADGADMADGVDTAVGVEVTMEAGEDHTTDIGADIEIICWDRL</sequence>
<evidence type="ECO:0000256" key="1">
    <source>
        <dbReference type="SAM" id="MobiDB-lite"/>
    </source>
</evidence>
<dbReference type="InParanoid" id="A0A7R8UDW0"/>
<reference evidence="3 4" key="1">
    <citation type="submission" date="2020-11" db="EMBL/GenBank/DDBJ databases">
        <authorList>
            <person name="Wallbank WR R."/>
            <person name="Pardo Diaz C."/>
            <person name="Kozak K."/>
            <person name="Martin S."/>
            <person name="Jiggins C."/>
            <person name="Moest M."/>
            <person name="Warren A I."/>
            <person name="Generalovic N T."/>
            <person name="Byers J.R.P. K."/>
            <person name="Montejo-Kovacevich G."/>
            <person name="Yen C E."/>
        </authorList>
    </citation>
    <scope>NUCLEOTIDE SEQUENCE [LARGE SCALE GENOMIC DNA]</scope>
</reference>
<keyword evidence="2" id="KW-0732">Signal</keyword>
<evidence type="ECO:0000256" key="2">
    <source>
        <dbReference type="SAM" id="SignalP"/>
    </source>
</evidence>
<feature type="signal peptide" evidence="2">
    <location>
        <begin position="1"/>
        <end position="17"/>
    </location>
</feature>
<dbReference type="OrthoDB" id="10558648at2759"/>
<organism evidence="3 4">
    <name type="scientific">Hermetia illucens</name>
    <name type="common">Black soldier fly</name>
    <dbReference type="NCBI Taxonomy" id="343691"/>
    <lineage>
        <taxon>Eukaryota</taxon>
        <taxon>Metazoa</taxon>
        <taxon>Ecdysozoa</taxon>
        <taxon>Arthropoda</taxon>
        <taxon>Hexapoda</taxon>
        <taxon>Insecta</taxon>
        <taxon>Pterygota</taxon>
        <taxon>Neoptera</taxon>
        <taxon>Endopterygota</taxon>
        <taxon>Diptera</taxon>
        <taxon>Brachycera</taxon>
        <taxon>Stratiomyomorpha</taxon>
        <taxon>Stratiomyidae</taxon>
        <taxon>Hermetiinae</taxon>
        <taxon>Hermetia</taxon>
    </lineage>
</organism>
<dbReference type="EMBL" id="LR899009">
    <property type="protein sequence ID" value="CAD7078127.1"/>
    <property type="molecule type" value="Genomic_DNA"/>
</dbReference>
<keyword evidence="4" id="KW-1185">Reference proteome</keyword>
<proteinExistence type="predicted"/>
<gene>
    <name evidence="3" type="ORF">HERILL_LOCUS1412</name>
</gene>
<feature type="chain" id="PRO_5030657525" evidence="2">
    <location>
        <begin position="18"/>
        <end position="116"/>
    </location>
</feature>
<name>A0A7R8UDW0_HERIL</name>
<accession>A0A7R8UDW0</accession>
<evidence type="ECO:0000313" key="4">
    <source>
        <dbReference type="Proteomes" id="UP000594454"/>
    </source>
</evidence>
<feature type="region of interest" description="Disordered" evidence="1">
    <location>
        <begin position="28"/>
        <end position="67"/>
    </location>
</feature>
<evidence type="ECO:0000313" key="3">
    <source>
        <dbReference type="EMBL" id="CAD7078127.1"/>
    </source>
</evidence>